<evidence type="ECO:0000313" key="1">
    <source>
        <dbReference type="EMBL" id="PTB86634.1"/>
    </source>
</evidence>
<dbReference type="EMBL" id="PYVN01000009">
    <property type="protein sequence ID" value="PTB86634.1"/>
    <property type="molecule type" value="Genomic_DNA"/>
</dbReference>
<accession>A0A2T4CYG7</accession>
<gene>
    <name evidence="1" type="ORF">C9940_01545</name>
</gene>
<proteinExistence type="predicted"/>
<sequence>MDIGQFNTLSKFLRQSGAQYRVFDMGRRVGKLTPEQFVSFDNCQQPYPYPFKRHAQIGIIFWHPDAPENHYVWFLKFPLDEQGLLVPDARDAFLMMLLERLGEAMLAAADGEKIQGALQDSPFTFQPRQDRMAAFNAHATHALKQRPSKYYDAAYRYFTGDLPLDKWPGLAMQGLADFAIRLDTNEGTLGLINTLPKLPQEPFHNLCVLLEHASPAAGVVEVLAQQVDNQLQEKQPDTAKIISCLRAASNSPARGLVERMVTQVLKHRCSREIEVLAIVSGRIWLALAKQPICELYLEQLAHNDAGQAGFSQLLADLLFIPGMREPVMQALRNPKRSETLAKAVGEMFGQ</sequence>
<dbReference type="InterPro" id="IPR021936">
    <property type="entry name" value="DUF3549"/>
</dbReference>
<dbReference type="AlphaFoldDB" id="A0A2T4CYG7"/>
<comment type="caution">
    <text evidence="1">The sequence shown here is derived from an EMBL/GenBank/DDBJ whole genome shotgun (WGS) entry which is preliminary data.</text>
</comment>
<dbReference type="Pfam" id="PF12069">
    <property type="entry name" value="DUF3549"/>
    <property type="match status" value="1"/>
</dbReference>
<reference evidence="1" key="1">
    <citation type="submission" date="2018-03" db="EMBL/GenBank/DDBJ databases">
        <title>Cross-interface Injection: A General Nanoliter Liquid Handling Method Applied to Single Cells Genome Amplification Automated Nanoliter Liquid Handling Applied to Single Cell Multiple Displacement Amplification.</title>
        <authorList>
            <person name="Yun J."/>
            <person name="Xu P."/>
            <person name="Xu J."/>
            <person name="Dai X."/>
            <person name="Wang Y."/>
            <person name="Zheng X."/>
            <person name="Cao C."/>
            <person name="Yi Q."/>
            <person name="Zhu Y."/>
            <person name="Wang L."/>
            <person name="Dong Z."/>
            <person name="Huang Y."/>
            <person name="Huang L."/>
            <person name="Du W."/>
        </authorList>
    </citation>
    <scope>NUCLEOTIDE SEQUENCE [LARGE SCALE GENOMIC DNA]</scope>
    <source>
        <strain evidence="1">Z-D3-2</strain>
    </source>
</reference>
<organism evidence="1">
    <name type="scientific">Pseudidiomarina aestuarii</name>
    <dbReference type="NCBI Taxonomy" id="624146"/>
    <lineage>
        <taxon>Bacteria</taxon>
        <taxon>Pseudomonadati</taxon>
        <taxon>Pseudomonadota</taxon>
        <taxon>Gammaproteobacteria</taxon>
        <taxon>Alteromonadales</taxon>
        <taxon>Idiomarinaceae</taxon>
        <taxon>Pseudidiomarina</taxon>
    </lineage>
</organism>
<name>A0A2T4CYG7_9GAMM</name>
<protein>
    <submittedName>
        <fullName evidence="1">DUF3549 domain-containing protein</fullName>
    </submittedName>
</protein>